<dbReference type="Proteomes" id="UP000018680">
    <property type="component" value="Chromosome"/>
</dbReference>
<dbReference type="InterPro" id="IPR016032">
    <property type="entry name" value="Sig_transdc_resp-reg_C-effctor"/>
</dbReference>
<dbReference type="PRINTS" id="PR00038">
    <property type="entry name" value="HTHLUXR"/>
</dbReference>
<accession>V5WM23</accession>
<evidence type="ECO:0000256" key="2">
    <source>
        <dbReference type="ARBA" id="ARBA00023125"/>
    </source>
</evidence>
<evidence type="ECO:0000256" key="3">
    <source>
        <dbReference type="ARBA" id="ARBA00023163"/>
    </source>
</evidence>
<dbReference type="STRING" id="1307761.L21SP2_3355"/>
<proteinExistence type="predicted"/>
<dbReference type="GO" id="GO:0006355">
    <property type="term" value="P:regulation of DNA-templated transcription"/>
    <property type="evidence" value="ECO:0007669"/>
    <property type="project" value="InterPro"/>
</dbReference>
<keyword evidence="3" id="KW-0804">Transcription</keyword>
<evidence type="ECO:0000313" key="5">
    <source>
        <dbReference type="EMBL" id="AHC16693.1"/>
    </source>
</evidence>
<dbReference type="HOGENOM" id="CLU_813512_0_0_12"/>
<name>V5WM23_9SPIO</name>
<evidence type="ECO:0000256" key="1">
    <source>
        <dbReference type="ARBA" id="ARBA00023015"/>
    </source>
</evidence>
<evidence type="ECO:0000259" key="4">
    <source>
        <dbReference type="PROSITE" id="PS50043"/>
    </source>
</evidence>
<protein>
    <recommendedName>
        <fullName evidence="4">HTH luxR-type domain-containing protein</fullName>
    </recommendedName>
</protein>
<dbReference type="Gene3D" id="1.10.10.10">
    <property type="entry name" value="Winged helix-like DNA-binding domain superfamily/Winged helix DNA-binding domain"/>
    <property type="match status" value="1"/>
</dbReference>
<dbReference type="KEGG" id="slr:L21SP2_3355"/>
<dbReference type="RefSeq" id="WP_024269581.1">
    <property type="nucleotide sequence ID" value="NC_023035.1"/>
</dbReference>
<keyword evidence="6" id="KW-1185">Reference proteome</keyword>
<dbReference type="InterPro" id="IPR036388">
    <property type="entry name" value="WH-like_DNA-bd_sf"/>
</dbReference>
<dbReference type="PROSITE" id="PS50043">
    <property type="entry name" value="HTH_LUXR_2"/>
    <property type="match status" value="1"/>
</dbReference>
<gene>
    <name evidence="5" type="ORF">L21SP2_3355</name>
</gene>
<organism evidence="5 6">
    <name type="scientific">Salinispira pacifica</name>
    <dbReference type="NCBI Taxonomy" id="1307761"/>
    <lineage>
        <taxon>Bacteria</taxon>
        <taxon>Pseudomonadati</taxon>
        <taxon>Spirochaetota</taxon>
        <taxon>Spirochaetia</taxon>
        <taxon>Spirochaetales</taxon>
        <taxon>Spirochaetaceae</taxon>
        <taxon>Salinispira</taxon>
    </lineage>
</organism>
<dbReference type="PANTHER" id="PTHR44688:SF16">
    <property type="entry name" value="DNA-BINDING TRANSCRIPTIONAL ACTIVATOR DEVR_DOSR"/>
    <property type="match status" value="1"/>
</dbReference>
<dbReference type="PANTHER" id="PTHR44688">
    <property type="entry name" value="DNA-BINDING TRANSCRIPTIONAL ACTIVATOR DEVR_DOSR"/>
    <property type="match status" value="1"/>
</dbReference>
<keyword evidence="1" id="KW-0805">Transcription regulation</keyword>
<feature type="domain" description="HTH luxR-type" evidence="4">
    <location>
        <begin position="272"/>
        <end position="336"/>
    </location>
</feature>
<dbReference type="Pfam" id="PF00196">
    <property type="entry name" value="GerE"/>
    <property type="match status" value="1"/>
</dbReference>
<sequence length="341" mass="38692">MSRSPFALMDSIYRLDLNQEQWTTNLASEIQRQLGLGPGLLKYDFALHERRIRVGSVAAFGDIDEYRKLTIPFHREVSPEIYWPVFRKGTHCSTSRTMLAADDVSEQNQEILDLTLQHLGYSDIWALCAVEPDFSGSVFAVPVLPGEKNRYPVEDEDWTKIAVHIAAATRLRRHFPHMDFSNHETYSKRDMIMSSVGSNADPGADSRQADLGEEMYEALVRTVQTVSKHRKLKTSSQLMDVWPGLVQGRWSLIPVEGNRGERYMAAVENPPRIAKDHRLTTRENQVVQYAAQGQSNKQIAYTLGLSVSSVGTYLSQALKKLGISRTDLIVFIKKLLENHRM</sequence>
<dbReference type="InterPro" id="IPR000792">
    <property type="entry name" value="Tscrpt_reg_LuxR_C"/>
</dbReference>
<reference evidence="5 6" key="1">
    <citation type="journal article" date="2015" name="Stand. Genomic Sci.">
        <title>Complete genome sequence and description of Salinispira pacifica gen. nov., sp. nov., a novel spirochaete isolated form a hypersaline microbial mat.</title>
        <authorList>
            <person name="Ben Hania W."/>
            <person name="Joseph M."/>
            <person name="Schumann P."/>
            <person name="Bunk B."/>
            <person name="Fiebig A."/>
            <person name="Sproer C."/>
            <person name="Klenk H.P."/>
            <person name="Fardeau M.L."/>
            <person name="Spring S."/>
        </authorList>
    </citation>
    <scope>NUCLEOTIDE SEQUENCE [LARGE SCALE GENOMIC DNA]</scope>
    <source>
        <strain evidence="5 6">L21-RPul-D2</strain>
    </source>
</reference>
<dbReference type="SUPFAM" id="SSF46894">
    <property type="entry name" value="C-terminal effector domain of the bipartite response regulators"/>
    <property type="match status" value="1"/>
</dbReference>
<dbReference type="OrthoDB" id="9796655at2"/>
<keyword evidence="2" id="KW-0238">DNA-binding</keyword>
<dbReference type="SMART" id="SM00421">
    <property type="entry name" value="HTH_LUXR"/>
    <property type="match status" value="1"/>
</dbReference>
<dbReference type="EMBL" id="CP006939">
    <property type="protein sequence ID" value="AHC16693.1"/>
    <property type="molecule type" value="Genomic_DNA"/>
</dbReference>
<evidence type="ECO:0000313" key="6">
    <source>
        <dbReference type="Proteomes" id="UP000018680"/>
    </source>
</evidence>
<dbReference type="AlphaFoldDB" id="V5WM23"/>
<dbReference type="GO" id="GO:0003677">
    <property type="term" value="F:DNA binding"/>
    <property type="evidence" value="ECO:0007669"/>
    <property type="project" value="UniProtKB-KW"/>
</dbReference>
<dbReference type="CDD" id="cd06170">
    <property type="entry name" value="LuxR_C_like"/>
    <property type="match status" value="1"/>
</dbReference>